<dbReference type="AlphaFoldDB" id="A0A328V8I6"/>
<gene>
    <name evidence="20" type="ORF">A4R35_00125</name>
</gene>
<keyword evidence="15 18" id="KW-0472">Membrane</keyword>
<dbReference type="SUPFAM" id="SSF81653">
    <property type="entry name" value="Calcium ATPase, transduction domain A"/>
    <property type="match status" value="1"/>
</dbReference>
<keyword evidence="14 18" id="KW-1133">Transmembrane helix</keyword>
<dbReference type="SUPFAM" id="SSF56784">
    <property type="entry name" value="HAD-like"/>
    <property type="match status" value="1"/>
</dbReference>
<comment type="caution">
    <text evidence="20">The sequence shown here is derived from an EMBL/GenBank/DDBJ whole genome shotgun (WGS) entry which is preliminary data.</text>
</comment>
<feature type="transmembrane region" description="Helical" evidence="18">
    <location>
        <begin position="44"/>
        <end position="70"/>
    </location>
</feature>
<proteinExistence type="inferred from homology"/>
<keyword evidence="6" id="KW-1003">Cell membrane</keyword>
<dbReference type="InterPro" id="IPR059000">
    <property type="entry name" value="ATPase_P-type_domA"/>
</dbReference>
<accession>A0A328V8I6</accession>
<evidence type="ECO:0000256" key="2">
    <source>
        <dbReference type="ARBA" id="ARBA00004429"/>
    </source>
</evidence>
<evidence type="ECO:0000256" key="16">
    <source>
        <dbReference type="ARBA" id="ARBA00029806"/>
    </source>
</evidence>
<comment type="catalytic activity">
    <reaction evidence="17">
        <text>Mg(2+)(out) + ATP + H2O = Mg(2+)(in) + ADP + phosphate + H(+)</text>
        <dbReference type="Rhea" id="RHEA:10260"/>
        <dbReference type="ChEBI" id="CHEBI:15377"/>
        <dbReference type="ChEBI" id="CHEBI:15378"/>
        <dbReference type="ChEBI" id="CHEBI:18420"/>
        <dbReference type="ChEBI" id="CHEBI:30616"/>
        <dbReference type="ChEBI" id="CHEBI:43474"/>
        <dbReference type="ChEBI" id="CHEBI:456216"/>
        <dbReference type="EC" id="7.2.2.14"/>
    </reaction>
</comment>
<dbReference type="Gene3D" id="3.40.1110.10">
    <property type="entry name" value="Calcium-transporting ATPase, cytoplasmic domain N"/>
    <property type="match status" value="1"/>
</dbReference>
<dbReference type="InterPro" id="IPR018303">
    <property type="entry name" value="ATPase_P-typ_P_site"/>
</dbReference>
<evidence type="ECO:0000256" key="17">
    <source>
        <dbReference type="ARBA" id="ARBA00047295"/>
    </source>
</evidence>
<organism evidence="20 21">
    <name type="scientific">Thermogemmatispora tikiterensis</name>
    <dbReference type="NCBI Taxonomy" id="1825093"/>
    <lineage>
        <taxon>Bacteria</taxon>
        <taxon>Bacillati</taxon>
        <taxon>Chloroflexota</taxon>
        <taxon>Ktedonobacteria</taxon>
        <taxon>Thermogemmatisporales</taxon>
        <taxon>Thermogemmatisporaceae</taxon>
        <taxon>Thermogemmatispora</taxon>
    </lineage>
</organism>
<dbReference type="InterPro" id="IPR044492">
    <property type="entry name" value="P_typ_ATPase_HD_dom"/>
</dbReference>
<sequence length="882" mass="96107">MAQTLRLLGASLLGLTDAVAAQRLQQIGPHYLPDLRARPWWHRLLLAFWNPFLMILAGLGLASFLSDLFFTSPADRSWFKEMLLAAMLLCSGAVRFWQERRAEQTIRPLARTVSRTVQVLRRADEQAAPMLRRIPLEEVVPGDLVLLEEGQVVPADVRLVSAQAVLLDQSLFTGEAMPVEKHDSEQGGQAVPRLRSRTDRSLLALLESPHLCLMGCNVIRGKAVAVVIATGSATVFSRLARQFLRRPLLSALQQELNQVSKVLLVSLLLMIACLLLIRGITRGDWSEAVLFALAVGVGLTPEMLPLVVTAALARGVIGLARVGLVVKHLPVAQMLGALEVLCLDKTGTLTEAAMQLVTAIDVSGQEQDRVLRLAALSVLAQQQGAAQGNDPFAQAILTAARQRGIRLPAGVVFGEVLPFDPIRKRASAIVSASPESASAMQRQTAALLLCQGSFEPVLAVSSAVETREGVQPLTEVSRLQIRRLARSLQEQGLRVLAVAYKPVETQRTRALASEEQELIFAGLLGLSQTLRQGVHRGIEALRASGIRLKLVTGDDERLAVRLGEEVGFDSRRVLLGWELEGLSENDLAMLAGQTDIFASITPLQKALIVRALQQSGAVVGYLGDGLNDLPALRRADIGLAVSGATGSTQTAAMVLMQTSELARLAAGIRVGRRVSRTIGKYLAITISSNFGNALSILLASLFLPFLPMLPAQLLMQNVLYDLTQISLAWDHLDPEELQEPHRWHLAPLLRLMLIMGPLSSLFDILTFLILWWFFGARTVTSAPLFQSGWFLEGLSSQILAVHLLRTHRIPFLHSRAALSLLLASGGALAVGFLLPMTPLGALLSLVPLPPIYFLWLLLVLSGYCLLTELVKRWHLHRFGGWL</sequence>
<evidence type="ECO:0000259" key="19">
    <source>
        <dbReference type="SMART" id="SM00831"/>
    </source>
</evidence>
<evidence type="ECO:0000256" key="5">
    <source>
        <dbReference type="ARBA" id="ARBA00013555"/>
    </source>
</evidence>
<feature type="transmembrane region" description="Helical" evidence="18">
    <location>
        <begin position="816"/>
        <end position="839"/>
    </location>
</feature>
<dbReference type="Pfam" id="PF00690">
    <property type="entry name" value="Cation_ATPase_N"/>
    <property type="match status" value="1"/>
</dbReference>
<keyword evidence="9 18" id="KW-0812">Transmembrane</keyword>
<dbReference type="GO" id="GO:0005524">
    <property type="term" value="F:ATP binding"/>
    <property type="evidence" value="ECO:0007669"/>
    <property type="project" value="UniProtKB-KW"/>
</dbReference>
<evidence type="ECO:0000256" key="13">
    <source>
        <dbReference type="ARBA" id="ARBA00022967"/>
    </source>
</evidence>
<evidence type="ECO:0000256" key="4">
    <source>
        <dbReference type="ARBA" id="ARBA00012786"/>
    </source>
</evidence>
<feature type="transmembrane region" description="Helical" evidence="18">
    <location>
        <begin position="681"/>
        <end position="706"/>
    </location>
</feature>
<dbReference type="SUPFAM" id="SSF81665">
    <property type="entry name" value="Calcium ATPase, transmembrane domain M"/>
    <property type="match status" value="1"/>
</dbReference>
<feature type="transmembrane region" description="Helical" evidence="18">
    <location>
        <begin position="851"/>
        <end position="870"/>
    </location>
</feature>
<dbReference type="Proteomes" id="UP000248706">
    <property type="component" value="Unassembled WGS sequence"/>
</dbReference>
<evidence type="ECO:0000256" key="14">
    <source>
        <dbReference type="ARBA" id="ARBA00022989"/>
    </source>
</evidence>
<dbReference type="NCBIfam" id="TIGR01524">
    <property type="entry name" value="ATPase-IIIB_Mg"/>
    <property type="match status" value="1"/>
</dbReference>
<feature type="transmembrane region" description="Helical" evidence="18">
    <location>
        <begin position="259"/>
        <end position="277"/>
    </location>
</feature>
<name>A0A328V8I6_9CHLR</name>
<evidence type="ECO:0000256" key="7">
    <source>
        <dbReference type="ARBA" id="ARBA00022519"/>
    </source>
</evidence>
<dbReference type="SFLD" id="SFLDG00002">
    <property type="entry name" value="C1.7:_P-type_atpase_like"/>
    <property type="match status" value="1"/>
</dbReference>
<keyword evidence="12" id="KW-0460">Magnesium</keyword>
<dbReference type="EMBL" id="MCIF01000002">
    <property type="protein sequence ID" value="RAQ93916.1"/>
    <property type="molecule type" value="Genomic_DNA"/>
</dbReference>
<reference evidence="20 21" key="1">
    <citation type="submission" date="2016-08" db="EMBL/GenBank/DDBJ databases">
        <title>Analysis of Carbohydrate Active Enzymes in Thermogemmatispora T81 Reveals Carbohydrate Degradation Ability.</title>
        <authorList>
            <person name="Tomazini A."/>
            <person name="Lal S."/>
            <person name="Stott M."/>
            <person name="Henrissat B."/>
            <person name="Polikarpov I."/>
            <person name="Sparling R."/>
            <person name="Levin D.B."/>
        </authorList>
    </citation>
    <scope>NUCLEOTIDE SEQUENCE [LARGE SCALE GENOMIC DNA]</scope>
    <source>
        <strain evidence="20 21">T81</strain>
    </source>
</reference>
<dbReference type="Pfam" id="PF13246">
    <property type="entry name" value="Cation_ATPase"/>
    <property type="match status" value="1"/>
</dbReference>
<dbReference type="SFLD" id="SFLDF00027">
    <property type="entry name" value="p-type_atpase"/>
    <property type="match status" value="1"/>
</dbReference>
<keyword evidence="11" id="KW-0067">ATP-binding</keyword>
<evidence type="ECO:0000256" key="18">
    <source>
        <dbReference type="SAM" id="Phobius"/>
    </source>
</evidence>
<dbReference type="InterPro" id="IPR006068">
    <property type="entry name" value="ATPase_P-typ_cation-transptr_C"/>
</dbReference>
<evidence type="ECO:0000256" key="8">
    <source>
        <dbReference type="ARBA" id="ARBA00022553"/>
    </source>
</evidence>
<feature type="domain" description="Cation-transporting P-type ATPase N-terminal" evidence="19">
    <location>
        <begin position="1"/>
        <end position="68"/>
    </location>
</feature>
<evidence type="ECO:0000256" key="1">
    <source>
        <dbReference type="ARBA" id="ARBA00003954"/>
    </source>
</evidence>
<dbReference type="GO" id="GO:0005886">
    <property type="term" value="C:plasma membrane"/>
    <property type="evidence" value="ECO:0007669"/>
    <property type="project" value="UniProtKB-SubCell"/>
</dbReference>
<feature type="transmembrane region" description="Helical" evidence="18">
    <location>
        <begin position="82"/>
        <end position="98"/>
    </location>
</feature>
<evidence type="ECO:0000256" key="9">
    <source>
        <dbReference type="ARBA" id="ARBA00022692"/>
    </source>
</evidence>
<dbReference type="Pfam" id="PF00122">
    <property type="entry name" value="E1-E2_ATPase"/>
    <property type="match status" value="1"/>
</dbReference>
<evidence type="ECO:0000256" key="15">
    <source>
        <dbReference type="ARBA" id="ARBA00023136"/>
    </source>
</evidence>
<dbReference type="InterPro" id="IPR036412">
    <property type="entry name" value="HAD-like_sf"/>
</dbReference>
<dbReference type="InterPro" id="IPR023298">
    <property type="entry name" value="ATPase_P-typ_TM_dom_sf"/>
</dbReference>
<evidence type="ECO:0000313" key="21">
    <source>
        <dbReference type="Proteomes" id="UP000248706"/>
    </source>
</evidence>
<comment type="subcellular location">
    <subcellularLocation>
        <location evidence="2">Cell inner membrane</location>
        <topology evidence="2">Multi-pass membrane protein</topology>
    </subcellularLocation>
</comment>
<evidence type="ECO:0000256" key="11">
    <source>
        <dbReference type="ARBA" id="ARBA00022840"/>
    </source>
</evidence>
<dbReference type="EC" id="7.2.2.14" evidence="4"/>
<feature type="transmembrane region" description="Helical" evidence="18">
    <location>
        <begin position="751"/>
        <end position="774"/>
    </location>
</feature>
<keyword evidence="10" id="KW-0547">Nucleotide-binding</keyword>
<evidence type="ECO:0000256" key="3">
    <source>
        <dbReference type="ARBA" id="ARBA00008746"/>
    </source>
</evidence>
<dbReference type="InterPro" id="IPR023299">
    <property type="entry name" value="ATPase_P-typ_cyto_dom_N"/>
</dbReference>
<dbReference type="InterPro" id="IPR023214">
    <property type="entry name" value="HAD_sf"/>
</dbReference>
<dbReference type="GO" id="GO:0015444">
    <property type="term" value="F:P-type magnesium transporter activity"/>
    <property type="evidence" value="ECO:0007669"/>
    <property type="project" value="UniProtKB-EC"/>
</dbReference>
<dbReference type="InterPro" id="IPR004014">
    <property type="entry name" value="ATPase_P-typ_cation-transptr_N"/>
</dbReference>
<dbReference type="Gene3D" id="3.40.50.1000">
    <property type="entry name" value="HAD superfamily/HAD-like"/>
    <property type="match status" value="1"/>
</dbReference>
<dbReference type="InterPro" id="IPR006415">
    <property type="entry name" value="P-type_ATPase_IIIB"/>
</dbReference>
<dbReference type="PANTHER" id="PTHR42861">
    <property type="entry name" value="CALCIUM-TRANSPORTING ATPASE"/>
    <property type="match status" value="1"/>
</dbReference>
<keyword evidence="13" id="KW-1278">Translocase</keyword>
<keyword evidence="7" id="KW-0997">Cell inner membrane</keyword>
<evidence type="ECO:0000313" key="20">
    <source>
        <dbReference type="EMBL" id="RAQ93916.1"/>
    </source>
</evidence>
<dbReference type="Pfam" id="PF00689">
    <property type="entry name" value="Cation_ATPase_C"/>
    <property type="match status" value="1"/>
</dbReference>
<evidence type="ECO:0000256" key="12">
    <source>
        <dbReference type="ARBA" id="ARBA00022842"/>
    </source>
</evidence>
<keyword evidence="8" id="KW-0597">Phosphoprotein</keyword>
<dbReference type="PROSITE" id="PS00154">
    <property type="entry name" value="ATPASE_E1_E2"/>
    <property type="match status" value="1"/>
</dbReference>
<dbReference type="Gene3D" id="1.20.1110.10">
    <property type="entry name" value="Calcium-transporting ATPase, transmembrane domain"/>
    <property type="match status" value="1"/>
</dbReference>
<dbReference type="SMART" id="SM00831">
    <property type="entry name" value="Cation_ATPase_N"/>
    <property type="match status" value="1"/>
</dbReference>
<evidence type="ECO:0000256" key="6">
    <source>
        <dbReference type="ARBA" id="ARBA00022475"/>
    </source>
</evidence>
<dbReference type="InterPro" id="IPR008250">
    <property type="entry name" value="ATPase_P-typ_transduc_dom_A_sf"/>
</dbReference>
<comment type="similarity">
    <text evidence="3">Belongs to the cation transport ATPase (P-type) (TC 3.A.3) family. Type IIIB subfamily.</text>
</comment>
<dbReference type="SFLD" id="SFLDS00003">
    <property type="entry name" value="Haloacid_Dehalogenase"/>
    <property type="match status" value="1"/>
</dbReference>
<dbReference type="GO" id="GO:0016887">
    <property type="term" value="F:ATP hydrolysis activity"/>
    <property type="evidence" value="ECO:0007669"/>
    <property type="project" value="InterPro"/>
</dbReference>
<protein>
    <recommendedName>
        <fullName evidence="5">Magnesium-transporting ATPase, P-type 1</fullName>
        <ecNumber evidence="4">7.2.2.14</ecNumber>
    </recommendedName>
    <alternativeName>
        <fullName evidence="16">Mg(2+) transport ATPase, P-type 1</fullName>
    </alternativeName>
</protein>
<evidence type="ECO:0000256" key="10">
    <source>
        <dbReference type="ARBA" id="ARBA00022741"/>
    </source>
</evidence>
<comment type="function">
    <text evidence="1">Mediates magnesium influx to the cytosol.</text>
</comment>
<dbReference type="NCBIfam" id="TIGR01494">
    <property type="entry name" value="ATPase_P-type"/>
    <property type="match status" value="2"/>
</dbReference>
<dbReference type="PRINTS" id="PR01836">
    <property type="entry name" value="MGATPASE"/>
</dbReference>
<keyword evidence="21" id="KW-1185">Reference proteome</keyword>
<dbReference type="InterPro" id="IPR001757">
    <property type="entry name" value="P_typ_ATPase"/>
</dbReference>
<feature type="transmembrane region" description="Helical" evidence="18">
    <location>
        <begin position="289"/>
        <end position="313"/>
    </location>
</feature>
<dbReference type="Gene3D" id="2.70.150.10">
    <property type="entry name" value="Calcium-transporting ATPase, cytoplasmic transduction domain A"/>
    <property type="match status" value="1"/>
</dbReference>